<keyword evidence="1" id="KW-0812">Transmembrane</keyword>
<name>A0A5B0VF50_9GAMM</name>
<keyword evidence="3" id="KW-0378">Hydrolase</keyword>
<protein>
    <submittedName>
        <fullName evidence="3">JDVT-CTERM system CAAX-type protease</fullName>
    </submittedName>
</protein>
<reference evidence="3 4" key="1">
    <citation type="submission" date="2019-08" db="EMBL/GenBank/DDBJ databases">
        <title>Marinobacter ZYF650 sp. nov., a marine bacterium isolated from seawater of the Mariana trench.</title>
        <authorList>
            <person name="Ahmad W."/>
        </authorList>
    </citation>
    <scope>NUCLEOTIDE SEQUENCE [LARGE SCALE GENOMIC DNA]</scope>
    <source>
        <strain evidence="3 4">ZYF650</strain>
    </source>
</reference>
<gene>
    <name evidence="3" type="ORF">FWJ25_13510</name>
</gene>
<comment type="caution">
    <text evidence="3">The sequence shown here is derived from an EMBL/GenBank/DDBJ whole genome shotgun (WGS) entry which is preliminary data.</text>
</comment>
<dbReference type="GO" id="GO:0004175">
    <property type="term" value="F:endopeptidase activity"/>
    <property type="evidence" value="ECO:0007669"/>
    <property type="project" value="UniProtKB-ARBA"/>
</dbReference>
<feature type="transmembrane region" description="Helical" evidence="1">
    <location>
        <begin position="87"/>
        <end position="108"/>
    </location>
</feature>
<feature type="transmembrane region" description="Helical" evidence="1">
    <location>
        <begin position="23"/>
        <end position="41"/>
    </location>
</feature>
<evidence type="ECO:0000259" key="2">
    <source>
        <dbReference type="Pfam" id="PF02517"/>
    </source>
</evidence>
<dbReference type="InterPro" id="IPR003675">
    <property type="entry name" value="Rce1/LyrA-like_dom"/>
</dbReference>
<keyword evidence="4" id="KW-1185">Reference proteome</keyword>
<organism evidence="3 4">
    <name type="scientific">Marinobacter salinexigens</name>
    <dbReference type="NCBI Taxonomy" id="2919747"/>
    <lineage>
        <taxon>Bacteria</taxon>
        <taxon>Pseudomonadati</taxon>
        <taxon>Pseudomonadota</taxon>
        <taxon>Gammaproteobacteria</taxon>
        <taxon>Pseudomonadales</taxon>
        <taxon>Marinobacteraceae</taxon>
        <taxon>Marinobacter</taxon>
    </lineage>
</organism>
<accession>A0A5B0VF50</accession>
<feature type="transmembrane region" description="Helical" evidence="1">
    <location>
        <begin position="47"/>
        <end position="66"/>
    </location>
</feature>
<feature type="domain" description="CAAX prenyl protease 2/Lysostaphin resistance protein A-like" evidence="2">
    <location>
        <begin position="52"/>
        <end position="148"/>
    </location>
</feature>
<dbReference type="GO" id="GO:0006508">
    <property type="term" value="P:proteolysis"/>
    <property type="evidence" value="ECO:0007669"/>
    <property type="project" value="UniProtKB-KW"/>
</dbReference>
<evidence type="ECO:0000313" key="3">
    <source>
        <dbReference type="EMBL" id="KAA1172823.1"/>
    </source>
</evidence>
<dbReference type="RefSeq" id="WP_149600783.1">
    <property type="nucleotide sequence ID" value="NZ_VTUU01000006.1"/>
</dbReference>
<dbReference type="Proteomes" id="UP000323161">
    <property type="component" value="Unassembled WGS sequence"/>
</dbReference>
<dbReference type="EMBL" id="VTUU01000006">
    <property type="protein sequence ID" value="KAA1172823.1"/>
    <property type="molecule type" value="Genomic_DNA"/>
</dbReference>
<dbReference type="Pfam" id="PF02517">
    <property type="entry name" value="Rce1-like"/>
    <property type="match status" value="1"/>
</dbReference>
<dbReference type="AlphaFoldDB" id="A0A5B0VF50"/>
<keyword evidence="1" id="KW-0472">Membrane</keyword>
<sequence length="158" mass="17434">MDDSGSLRAQLGLVAPRRLLRDYVFLAALVVGCGISVALGAMTAEQVGGSISLLAFVSLVIWYPLIEELAFRGVLQGYLRGFRFARRQLAGVSYANLLAAIAFLAWHLIYRNDLMAWFVLIPGLVFGYFRDRHGSLVPSLILHCTYNASLIPGWLLFA</sequence>
<evidence type="ECO:0000313" key="4">
    <source>
        <dbReference type="Proteomes" id="UP000323161"/>
    </source>
</evidence>
<evidence type="ECO:0000256" key="1">
    <source>
        <dbReference type="SAM" id="Phobius"/>
    </source>
</evidence>
<feature type="transmembrane region" description="Helical" evidence="1">
    <location>
        <begin position="136"/>
        <end position="157"/>
    </location>
</feature>
<proteinExistence type="predicted"/>
<keyword evidence="3" id="KW-0645">Protease</keyword>
<dbReference type="GO" id="GO:0080120">
    <property type="term" value="P:CAAX-box protein maturation"/>
    <property type="evidence" value="ECO:0007669"/>
    <property type="project" value="UniProtKB-ARBA"/>
</dbReference>
<feature type="transmembrane region" description="Helical" evidence="1">
    <location>
        <begin position="114"/>
        <end position="129"/>
    </location>
</feature>
<dbReference type="NCBIfam" id="NF033192">
    <property type="entry name" value="JDVT-CAAX"/>
    <property type="match status" value="1"/>
</dbReference>
<keyword evidence="1" id="KW-1133">Transmembrane helix</keyword>